<dbReference type="PANTHER" id="PTHR42760">
    <property type="entry name" value="SHORT-CHAIN DEHYDROGENASES/REDUCTASES FAMILY MEMBER"/>
    <property type="match status" value="1"/>
</dbReference>
<dbReference type="FunFam" id="3.40.50.720:FF:000084">
    <property type="entry name" value="Short-chain dehydrogenase reductase"/>
    <property type="match status" value="1"/>
</dbReference>
<dbReference type="PRINTS" id="PR00080">
    <property type="entry name" value="SDRFAMILY"/>
</dbReference>
<dbReference type="GO" id="GO:0048038">
    <property type="term" value="F:quinone binding"/>
    <property type="evidence" value="ECO:0007669"/>
    <property type="project" value="TreeGrafter"/>
</dbReference>
<keyword evidence="2" id="KW-0560">Oxidoreductase</keyword>
<dbReference type="Pfam" id="PF13561">
    <property type="entry name" value="adh_short_C2"/>
    <property type="match status" value="1"/>
</dbReference>
<sequence>MEGSRVLVVGAGGLGSACVAGLAEAGARVVAADLSEQRLRDLDAELGLTEAGGGVITADLSRAADCRAAVGKAVGVLGGLDAFVHAVGINNRRPILDFSDEEWDEVLTVNLSSAYWLGQAVGRVMSEQRHGRLVFVSSVSGLLAHAKHGPYAASKGGINQLMRVMAHEWAAHGVGVNAVAPGYIETSLTAEYLSRPGVREDLTSLVPAGRLGTPSEVVGPTLFLASPLASFVTGQVLYVDGGRTLV</sequence>
<keyword evidence="5" id="KW-1185">Reference proteome</keyword>
<comment type="similarity">
    <text evidence="1">Belongs to the short-chain dehydrogenases/reductases (SDR) family.</text>
</comment>
<dbReference type="AlphaFoldDB" id="A0A5P8KK21"/>
<dbReference type="InterPro" id="IPR002347">
    <property type="entry name" value="SDR_fam"/>
</dbReference>
<proteinExistence type="inferred from homology"/>
<dbReference type="SMART" id="SM00822">
    <property type="entry name" value="PKS_KR"/>
    <property type="match status" value="1"/>
</dbReference>
<evidence type="ECO:0000313" key="4">
    <source>
        <dbReference type="EMBL" id="QFR03150.1"/>
    </source>
</evidence>
<dbReference type="PANTHER" id="PTHR42760:SF133">
    <property type="entry name" value="3-OXOACYL-[ACYL-CARRIER-PROTEIN] REDUCTASE"/>
    <property type="match status" value="1"/>
</dbReference>
<dbReference type="InterPro" id="IPR036291">
    <property type="entry name" value="NAD(P)-bd_dom_sf"/>
</dbReference>
<dbReference type="EMBL" id="CP045096">
    <property type="protein sequence ID" value="QFR03150.1"/>
    <property type="molecule type" value="Genomic_DNA"/>
</dbReference>
<dbReference type="Gene3D" id="3.40.50.720">
    <property type="entry name" value="NAD(P)-binding Rossmann-like Domain"/>
    <property type="match status" value="1"/>
</dbReference>
<dbReference type="PROSITE" id="PS51257">
    <property type="entry name" value="PROKAR_LIPOPROTEIN"/>
    <property type="match status" value="1"/>
</dbReference>
<dbReference type="KEGG" id="sphv:F9278_42330"/>
<feature type="domain" description="Ketoreductase" evidence="3">
    <location>
        <begin position="4"/>
        <end position="187"/>
    </location>
</feature>
<organism evidence="4 5">
    <name type="scientific">Streptomyces phaeolivaceus</name>
    <dbReference type="NCBI Taxonomy" id="2653200"/>
    <lineage>
        <taxon>Bacteria</taxon>
        <taxon>Bacillati</taxon>
        <taxon>Actinomycetota</taxon>
        <taxon>Actinomycetes</taxon>
        <taxon>Kitasatosporales</taxon>
        <taxon>Streptomycetaceae</taxon>
        <taxon>Streptomyces</taxon>
    </lineage>
</organism>
<dbReference type="GO" id="GO:0006633">
    <property type="term" value="P:fatty acid biosynthetic process"/>
    <property type="evidence" value="ECO:0007669"/>
    <property type="project" value="TreeGrafter"/>
</dbReference>
<dbReference type="SUPFAM" id="SSF51735">
    <property type="entry name" value="NAD(P)-binding Rossmann-fold domains"/>
    <property type="match status" value="1"/>
</dbReference>
<evidence type="ECO:0000256" key="1">
    <source>
        <dbReference type="ARBA" id="ARBA00006484"/>
    </source>
</evidence>
<dbReference type="PRINTS" id="PR00081">
    <property type="entry name" value="GDHRDH"/>
</dbReference>
<dbReference type="PROSITE" id="PS00061">
    <property type="entry name" value="ADH_SHORT"/>
    <property type="match status" value="1"/>
</dbReference>
<accession>A0A5P8KK21</accession>
<evidence type="ECO:0000259" key="3">
    <source>
        <dbReference type="SMART" id="SM00822"/>
    </source>
</evidence>
<dbReference type="GO" id="GO:0016616">
    <property type="term" value="F:oxidoreductase activity, acting on the CH-OH group of donors, NAD or NADP as acceptor"/>
    <property type="evidence" value="ECO:0007669"/>
    <property type="project" value="UniProtKB-ARBA"/>
</dbReference>
<protein>
    <submittedName>
        <fullName evidence="4">SDR family oxidoreductase</fullName>
    </submittedName>
</protein>
<evidence type="ECO:0000313" key="5">
    <source>
        <dbReference type="Proteomes" id="UP000327294"/>
    </source>
</evidence>
<name>A0A5P8KK21_9ACTN</name>
<dbReference type="InterPro" id="IPR020904">
    <property type="entry name" value="Sc_DH/Rdtase_CS"/>
</dbReference>
<dbReference type="Proteomes" id="UP000327294">
    <property type="component" value="Chromosome"/>
</dbReference>
<dbReference type="InterPro" id="IPR057326">
    <property type="entry name" value="KR_dom"/>
</dbReference>
<dbReference type="CDD" id="cd05233">
    <property type="entry name" value="SDR_c"/>
    <property type="match status" value="1"/>
</dbReference>
<gene>
    <name evidence="4" type="ORF">F9278_42330</name>
</gene>
<reference evidence="4 5" key="1">
    <citation type="submission" date="2019-10" db="EMBL/GenBank/DDBJ databases">
        <title>Streptomyces sp. strain GY16 isolated from leaves of Broussonetia papyrifera.</title>
        <authorList>
            <person name="Mo P."/>
        </authorList>
    </citation>
    <scope>NUCLEOTIDE SEQUENCE [LARGE SCALE GENOMIC DNA]</scope>
    <source>
        <strain evidence="4 5">GY16</strain>
    </source>
</reference>
<evidence type="ECO:0000256" key="2">
    <source>
        <dbReference type="ARBA" id="ARBA00023002"/>
    </source>
</evidence>